<proteinExistence type="predicted"/>
<evidence type="ECO:0000313" key="1">
    <source>
        <dbReference type="EMBL" id="CAG8643536.1"/>
    </source>
</evidence>
<accession>A0ACA9NCY4</accession>
<name>A0ACA9NCY4_9GLOM</name>
<comment type="caution">
    <text evidence="1">The sequence shown here is derived from an EMBL/GenBank/DDBJ whole genome shotgun (WGS) entry which is preliminary data.</text>
</comment>
<gene>
    <name evidence="1" type="ORF">SPELUC_LOCUS8659</name>
</gene>
<dbReference type="Proteomes" id="UP000789366">
    <property type="component" value="Unassembled WGS sequence"/>
</dbReference>
<dbReference type="EMBL" id="CAJVPW010013280">
    <property type="protein sequence ID" value="CAG8643536.1"/>
    <property type="molecule type" value="Genomic_DNA"/>
</dbReference>
<protein>
    <submittedName>
        <fullName evidence="1">9924_t:CDS:1</fullName>
    </submittedName>
</protein>
<reference evidence="1" key="1">
    <citation type="submission" date="2021-06" db="EMBL/GenBank/DDBJ databases">
        <authorList>
            <person name="Kallberg Y."/>
            <person name="Tangrot J."/>
            <person name="Rosling A."/>
        </authorList>
    </citation>
    <scope>NUCLEOTIDE SEQUENCE</scope>
    <source>
        <strain evidence="1">28 12/20/2015</strain>
    </source>
</reference>
<keyword evidence="2" id="KW-1185">Reference proteome</keyword>
<feature type="non-terminal residue" evidence="1">
    <location>
        <position position="1"/>
    </location>
</feature>
<sequence>ITHHFDSGPTKERNKVKEFEKNNLLMPNVNDMNNGRGNNNNTLMNEETRAQAMLSQLQDNLEC</sequence>
<organism evidence="1 2">
    <name type="scientific">Cetraspora pellucida</name>
    <dbReference type="NCBI Taxonomy" id="1433469"/>
    <lineage>
        <taxon>Eukaryota</taxon>
        <taxon>Fungi</taxon>
        <taxon>Fungi incertae sedis</taxon>
        <taxon>Mucoromycota</taxon>
        <taxon>Glomeromycotina</taxon>
        <taxon>Glomeromycetes</taxon>
        <taxon>Diversisporales</taxon>
        <taxon>Gigasporaceae</taxon>
        <taxon>Cetraspora</taxon>
    </lineage>
</organism>
<evidence type="ECO:0000313" key="2">
    <source>
        <dbReference type="Proteomes" id="UP000789366"/>
    </source>
</evidence>